<dbReference type="PANTHER" id="PTHR17920:SF3">
    <property type="entry name" value="TRANSMEMBRANE AND COILED-COIL DOMAIN-CONTAINING PROTEIN 4"/>
    <property type="match status" value="1"/>
</dbReference>
<evidence type="ECO:0000256" key="9">
    <source>
        <dbReference type="ARBA" id="ARBA00022989"/>
    </source>
</evidence>
<comment type="caution">
    <text evidence="17">The sequence shown here is derived from an EMBL/GenBank/DDBJ whole genome shotgun (WGS) entry which is preliminary data.</text>
</comment>
<protein>
    <recommendedName>
        <fullName evidence="5">pectinesterase</fullName>
        <ecNumber evidence="5">3.1.1.11</ecNumber>
    </recommendedName>
</protein>
<dbReference type="GO" id="GO:0005576">
    <property type="term" value="C:extracellular region"/>
    <property type="evidence" value="ECO:0007669"/>
    <property type="project" value="UniProtKB-SubCell"/>
</dbReference>
<evidence type="ECO:0000256" key="8">
    <source>
        <dbReference type="ARBA" id="ARBA00022801"/>
    </source>
</evidence>
<dbReference type="Gene3D" id="3.40.50.1820">
    <property type="entry name" value="alpha/beta hydrolase"/>
    <property type="match status" value="1"/>
</dbReference>
<reference evidence="17 18" key="1">
    <citation type="journal article" date="2021" name="Nat. Commun.">
        <title>Incipient diploidization of the medicinal plant Perilla within 10,000 years.</title>
        <authorList>
            <person name="Zhang Y."/>
            <person name="Shen Q."/>
            <person name="Leng L."/>
            <person name="Zhang D."/>
            <person name="Chen S."/>
            <person name="Shi Y."/>
            <person name="Ning Z."/>
            <person name="Chen S."/>
        </authorList>
    </citation>
    <scope>NUCLEOTIDE SEQUENCE [LARGE SCALE GENOMIC DNA]</scope>
    <source>
        <strain evidence="18">cv. PC099</strain>
    </source>
</reference>
<dbReference type="Pfam" id="PF01095">
    <property type="entry name" value="Pectinesterase"/>
    <property type="match status" value="1"/>
</dbReference>
<evidence type="ECO:0000256" key="3">
    <source>
        <dbReference type="ARBA" id="ARBA00005184"/>
    </source>
</evidence>
<dbReference type="SUPFAM" id="SSF53474">
    <property type="entry name" value="alpha/beta-Hydrolases"/>
    <property type="match status" value="1"/>
</dbReference>
<evidence type="ECO:0000256" key="7">
    <source>
        <dbReference type="ARBA" id="ARBA00022692"/>
    </source>
</evidence>
<feature type="region of interest" description="Disordered" evidence="14">
    <location>
        <begin position="430"/>
        <end position="451"/>
    </location>
</feature>
<dbReference type="InterPro" id="IPR007941">
    <property type="entry name" value="DUF726"/>
</dbReference>
<evidence type="ECO:0000259" key="16">
    <source>
        <dbReference type="Pfam" id="PF01095"/>
    </source>
</evidence>
<dbReference type="SUPFAM" id="SSF51126">
    <property type="entry name" value="Pectin lyase-like"/>
    <property type="match status" value="1"/>
</dbReference>
<feature type="active site" evidence="13">
    <location>
        <position position="117"/>
    </location>
</feature>
<evidence type="ECO:0000313" key="17">
    <source>
        <dbReference type="EMBL" id="KAH6835174.1"/>
    </source>
</evidence>
<evidence type="ECO:0000256" key="5">
    <source>
        <dbReference type="ARBA" id="ARBA00013229"/>
    </source>
</evidence>
<evidence type="ECO:0000256" key="4">
    <source>
        <dbReference type="ARBA" id="ARBA00009824"/>
    </source>
</evidence>
<dbReference type="GO" id="GO:0030599">
    <property type="term" value="F:pectinesterase activity"/>
    <property type="evidence" value="ECO:0007669"/>
    <property type="project" value="UniProtKB-EC"/>
</dbReference>
<dbReference type="AlphaFoldDB" id="A0AAD4JKV0"/>
<comment type="catalytic activity">
    <reaction evidence="12">
        <text>[(1-&gt;4)-alpha-D-galacturonosyl methyl ester](n) + n H2O = [(1-&gt;4)-alpha-D-galacturonosyl](n) + n methanol + n H(+)</text>
        <dbReference type="Rhea" id="RHEA:22380"/>
        <dbReference type="Rhea" id="RHEA-COMP:14570"/>
        <dbReference type="Rhea" id="RHEA-COMP:14573"/>
        <dbReference type="ChEBI" id="CHEBI:15377"/>
        <dbReference type="ChEBI" id="CHEBI:15378"/>
        <dbReference type="ChEBI" id="CHEBI:17790"/>
        <dbReference type="ChEBI" id="CHEBI:140522"/>
        <dbReference type="ChEBI" id="CHEBI:140523"/>
        <dbReference type="EC" id="3.1.1.11"/>
    </reaction>
</comment>
<feature type="region of interest" description="Disordered" evidence="14">
    <location>
        <begin position="306"/>
        <end position="329"/>
    </location>
</feature>
<evidence type="ECO:0000313" key="18">
    <source>
        <dbReference type="Proteomes" id="UP001190926"/>
    </source>
</evidence>
<feature type="transmembrane region" description="Helical" evidence="15">
    <location>
        <begin position="745"/>
        <end position="766"/>
    </location>
</feature>
<dbReference type="Gene3D" id="2.160.20.10">
    <property type="entry name" value="Single-stranded right-handed beta-helix, Pectin lyase-like"/>
    <property type="match status" value="1"/>
</dbReference>
<gene>
    <name evidence="17" type="ORF">C2S53_004974</name>
</gene>
<comment type="pathway">
    <text evidence="3">Glycan metabolism; pectin degradation; 2-dehydro-3-deoxy-D-gluconate from pectin: step 1/5.</text>
</comment>
<evidence type="ECO:0000256" key="1">
    <source>
        <dbReference type="ARBA" id="ARBA00004141"/>
    </source>
</evidence>
<name>A0AAD4JKV0_PERFH</name>
<evidence type="ECO:0000256" key="10">
    <source>
        <dbReference type="ARBA" id="ARBA00023085"/>
    </source>
</evidence>
<dbReference type="EMBL" id="SDAM02000039">
    <property type="protein sequence ID" value="KAH6835174.1"/>
    <property type="molecule type" value="Genomic_DNA"/>
</dbReference>
<proteinExistence type="inferred from homology"/>
<keyword evidence="11 15" id="KW-0472">Membrane</keyword>
<evidence type="ECO:0000256" key="2">
    <source>
        <dbReference type="ARBA" id="ARBA00004613"/>
    </source>
</evidence>
<evidence type="ECO:0000256" key="14">
    <source>
        <dbReference type="SAM" id="MobiDB-lite"/>
    </source>
</evidence>
<dbReference type="EC" id="3.1.1.11" evidence="5"/>
<evidence type="ECO:0000256" key="13">
    <source>
        <dbReference type="PROSITE-ProRule" id="PRU10040"/>
    </source>
</evidence>
<keyword evidence="7 15" id="KW-0812">Transmembrane</keyword>
<feature type="transmembrane region" description="Helical" evidence="15">
    <location>
        <begin position="580"/>
        <end position="600"/>
    </location>
</feature>
<dbReference type="Pfam" id="PF05277">
    <property type="entry name" value="DUF726"/>
    <property type="match status" value="1"/>
</dbReference>
<feature type="transmembrane region" description="Helical" evidence="15">
    <location>
        <begin position="636"/>
        <end position="653"/>
    </location>
</feature>
<keyword evidence="9 15" id="KW-1133">Transmembrane helix</keyword>
<evidence type="ECO:0000256" key="12">
    <source>
        <dbReference type="ARBA" id="ARBA00047928"/>
    </source>
</evidence>
<dbReference type="InterPro" id="IPR011050">
    <property type="entry name" value="Pectin_lyase_fold/virulence"/>
</dbReference>
<dbReference type="PROSITE" id="PS00503">
    <property type="entry name" value="PECTINESTERASE_2"/>
    <property type="match status" value="1"/>
</dbReference>
<dbReference type="InterPro" id="IPR000070">
    <property type="entry name" value="Pectinesterase_cat"/>
</dbReference>
<dbReference type="GO" id="GO:0042545">
    <property type="term" value="P:cell wall modification"/>
    <property type="evidence" value="ECO:0007669"/>
    <property type="project" value="InterPro"/>
</dbReference>
<accession>A0AAD4JKV0</accession>
<keyword evidence="6" id="KW-0964">Secreted</keyword>
<dbReference type="PANTHER" id="PTHR17920">
    <property type="entry name" value="TRANSMEMBRANE AND COILED-COIL DOMAIN-CONTAINING PROTEIN 4 TMCO4"/>
    <property type="match status" value="1"/>
</dbReference>
<evidence type="ECO:0000256" key="11">
    <source>
        <dbReference type="ARBA" id="ARBA00023136"/>
    </source>
</evidence>
<feature type="transmembrane region" description="Helical" evidence="15">
    <location>
        <begin position="607"/>
        <end position="630"/>
    </location>
</feature>
<comment type="subcellular location">
    <subcellularLocation>
        <location evidence="1">Membrane</location>
        <topology evidence="1">Multi-pass membrane protein</topology>
    </subcellularLocation>
    <subcellularLocation>
        <location evidence="2">Secreted</location>
    </subcellularLocation>
</comment>
<keyword evidence="18" id="KW-1185">Reference proteome</keyword>
<dbReference type="InterPro" id="IPR012334">
    <property type="entry name" value="Pectin_lyas_fold"/>
</dbReference>
<feature type="compositionally biased region" description="Basic and acidic residues" evidence="14">
    <location>
        <begin position="306"/>
        <end position="317"/>
    </location>
</feature>
<evidence type="ECO:0000256" key="15">
    <source>
        <dbReference type="SAM" id="Phobius"/>
    </source>
</evidence>
<keyword evidence="8" id="KW-0378">Hydrolase</keyword>
<dbReference type="GO" id="GO:0016020">
    <property type="term" value="C:membrane"/>
    <property type="evidence" value="ECO:0007669"/>
    <property type="project" value="UniProtKB-SubCell"/>
</dbReference>
<dbReference type="InterPro" id="IPR029058">
    <property type="entry name" value="AB_hydrolase_fold"/>
</dbReference>
<keyword evidence="10" id="KW-0063">Aspartyl esterase</keyword>
<comment type="similarity">
    <text evidence="4">Belongs to the TMCO4 family.</text>
</comment>
<evidence type="ECO:0000256" key="6">
    <source>
        <dbReference type="ARBA" id="ARBA00022525"/>
    </source>
</evidence>
<dbReference type="InterPro" id="IPR033131">
    <property type="entry name" value="Pectinesterase_Asp_AS"/>
</dbReference>
<organism evidence="17 18">
    <name type="scientific">Perilla frutescens var. hirtella</name>
    <name type="common">Perilla citriodora</name>
    <name type="synonym">Perilla setoyensis</name>
    <dbReference type="NCBI Taxonomy" id="608512"/>
    <lineage>
        <taxon>Eukaryota</taxon>
        <taxon>Viridiplantae</taxon>
        <taxon>Streptophyta</taxon>
        <taxon>Embryophyta</taxon>
        <taxon>Tracheophyta</taxon>
        <taxon>Spermatophyta</taxon>
        <taxon>Magnoliopsida</taxon>
        <taxon>eudicotyledons</taxon>
        <taxon>Gunneridae</taxon>
        <taxon>Pentapetalae</taxon>
        <taxon>asterids</taxon>
        <taxon>lamiids</taxon>
        <taxon>Lamiales</taxon>
        <taxon>Lamiaceae</taxon>
        <taxon>Nepetoideae</taxon>
        <taxon>Elsholtzieae</taxon>
        <taxon>Perilla</taxon>
    </lineage>
</organism>
<sequence>MAYITLEGAGAGKTIIRWDDTADRLGPNGKPLGTYGSATFAVDAPYFVAKNITFKSFGQNKAAAPAAGARGKQAVALRISADMAAFINCKFVGAQDTLYDHRGRHYFKNCHIQGSVDFIFGNGLSLYESCHLHAKTNSFGALTAQKRESMLEQTGFSFVNCKVTGSGALYLGRAWGTFSRVVFAYTYMDKIITPTGWYDWGDKQRQMTVFYGQFKCSGPGASFGGRVKWARELTKQEAEPFVSLSFIDGHQWVPIPIRTAKAGKEMPPPSKPMLTPPQNYAAGALFAMAINQVQIHQTLPLGFPAAEKDGGLPEERLSSGSSSDSVSDDPRLWVHESSGLLRPIFEFLEIDTRAWGGLEETAGGSPAKNHLGAFLRLLVEDSGDVPSEVADNETALVSAIDAMSSRMELSPADYDAKKERQLKYEHACREKFSTQEETQESEPEERYSPDISQQEIDVAASKSEQAVTQSIIESDGRPMEEATMVSYLRKVTVLYELLSACLADTPEDNKKSTKRRKGYDARHRVALRLLATWFDVKWTKMEAIETMIACSAMALLKEEESKEEGNSQESSWEKWKRGGIIGAAAVTGGTLMAITGGLAAPAIAAGFGALAPTLGTIIPVIGASGFAAVASAAGSVAGSVAVAASFGAAGAGLTGSKVARRIGDVEEFEFKAIGDNHNQGHLAVEISVSGFVSEEEDFIRPWDAQHENMERYALQWESEHLIAVSTAIQDWLTSKMATEMMKRGAMMTVLSTLMTALAWPTTLLSLTDFIDSKWTIAIDRSDKAGKMLAEVLLKGLQGNRPVTLVGFSLGARVIFRCLQILAESETNAGLVERVVLLGAPIAIKDMDWEATRKVVAGRYVNVYSTNDWMLGIAFRANLLTRGLAGIQPVDVPGIENVDATEIIDGHSSYLWRTQQILDQLELDTYYPVFNRKA</sequence>
<dbReference type="Proteomes" id="UP001190926">
    <property type="component" value="Unassembled WGS sequence"/>
</dbReference>
<feature type="domain" description="Pectinesterase catalytic" evidence="16">
    <location>
        <begin position="3"/>
        <end position="249"/>
    </location>
</feature>